<dbReference type="PROSITE" id="PS50940">
    <property type="entry name" value="CHIT_BIND_II"/>
    <property type="match status" value="1"/>
</dbReference>
<feature type="compositionally biased region" description="Polar residues" evidence="1">
    <location>
        <begin position="265"/>
        <end position="287"/>
    </location>
</feature>
<dbReference type="SUPFAM" id="SSF57625">
    <property type="entry name" value="Invertebrate chitin-binding proteins"/>
    <property type="match status" value="1"/>
</dbReference>
<accession>A0AAN7VF85</accession>
<dbReference type="InterPro" id="IPR002557">
    <property type="entry name" value="Chitin-bd_dom"/>
</dbReference>
<feature type="compositionally biased region" description="Basic and acidic residues" evidence="1">
    <location>
        <begin position="444"/>
        <end position="453"/>
    </location>
</feature>
<dbReference type="InterPro" id="IPR052976">
    <property type="entry name" value="Scoloptoxin-like"/>
</dbReference>
<dbReference type="EMBL" id="JAVRBK010000004">
    <property type="protein sequence ID" value="KAK5645099.1"/>
    <property type="molecule type" value="Genomic_DNA"/>
</dbReference>
<dbReference type="PANTHER" id="PTHR22933:SF47">
    <property type="entry name" value="CPAP1-I"/>
    <property type="match status" value="1"/>
</dbReference>
<feature type="compositionally biased region" description="Low complexity" evidence="1">
    <location>
        <begin position="193"/>
        <end position="203"/>
    </location>
</feature>
<comment type="caution">
    <text evidence="4">The sequence shown here is derived from an EMBL/GenBank/DDBJ whole genome shotgun (WGS) entry which is preliminary data.</text>
</comment>
<feature type="compositionally biased region" description="Low complexity" evidence="1">
    <location>
        <begin position="384"/>
        <end position="399"/>
    </location>
</feature>
<feature type="compositionally biased region" description="Polar residues" evidence="1">
    <location>
        <begin position="495"/>
        <end position="527"/>
    </location>
</feature>
<dbReference type="InterPro" id="IPR036508">
    <property type="entry name" value="Chitin-bd_dom_sf"/>
</dbReference>
<feature type="compositionally biased region" description="Polar residues" evidence="1">
    <location>
        <begin position="681"/>
        <end position="690"/>
    </location>
</feature>
<dbReference type="Proteomes" id="UP001329430">
    <property type="component" value="Chromosome 4"/>
</dbReference>
<feature type="region of interest" description="Disordered" evidence="1">
    <location>
        <begin position="681"/>
        <end position="707"/>
    </location>
</feature>
<evidence type="ECO:0000313" key="5">
    <source>
        <dbReference type="Proteomes" id="UP001329430"/>
    </source>
</evidence>
<reference evidence="4 5" key="1">
    <citation type="journal article" date="2024" name="Insects">
        <title>An Improved Chromosome-Level Genome Assembly of the Firefly Pyrocoelia pectoralis.</title>
        <authorList>
            <person name="Fu X."/>
            <person name="Meyer-Rochow V.B."/>
            <person name="Ballantyne L."/>
            <person name="Zhu X."/>
        </authorList>
    </citation>
    <scope>NUCLEOTIDE SEQUENCE [LARGE SCALE GENOMIC DNA]</scope>
    <source>
        <strain evidence="4">XCY_ONT2</strain>
    </source>
</reference>
<feature type="compositionally biased region" description="Polar residues" evidence="1">
    <location>
        <begin position="322"/>
        <end position="383"/>
    </location>
</feature>
<feature type="chain" id="PRO_5042831042" description="Chitin-binding type-2 domain-containing protein" evidence="2">
    <location>
        <begin position="20"/>
        <end position="744"/>
    </location>
</feature>
<dbReference type="GO" id="GO:0005576">
    <property type="term" value="C:extracellular region"/>
    <property type="evidence" value="ECO:0007669"/>
    <property type="project" value="InterPro"/>
</dbReference>
<feature type="domain" description="Chitin-binding type-2" evidence="3">
    <location>
        <begin position="39"/>
        <end position="102"/>
    </location>
</feature>
<dbReference type="Gene3D" id="2.170.140.10">
    <property type="entry name" value="Chitin binding domain"/>
    <property type="match status" value="1"/>
</dbReference>
<keyword evidence="5" id="KW-1185">Reference proteome</keyword>
<organism evidence="4 5">
    <name type="scientific">Pyrocoelia pectoralis</name>
    <dbReference type="NCBI Taxonomy" id="417401"/>
    <lineage>
        <taxon>Eukaryota</taxon>
        <taxon>Metazoa</taxon>
        <taxon>Ecdysozoa</taxon>
        <taxon>Arthropoda</taxon>
        <taxon>Hexapoda</taxon>
        <taxon>Insecta</taxon>
        <taxon>Pterygota</taxon>
        <taxon>Neoptera</taxon>
        <taxon>Endopterygota</taxon>
        <taxon>Coleoptera</taxon>
        <taxon>Polyphaga</taxon>
        <taxon>Elateriformia</taxon>
        <taxon>Elateroidea</taxon>
        <taxon>Lampyridae</taxon>
        <taxon>Lampyrinae</taxon>
        <taxon>Pyrocoelia</taxon>
    </lineage>
</organism>
<feature type="compositionally biased region" description="Basic and acidic residues" evidence="1">
    <location>
        <begin position="311"/>
        <end position="320"/>
    </location>
</feature>
<feature type="compositionally biased region" description="Basic and acidic residues" evidence="1">
    <location>
        <begin position="622"/>
        <end position="635"/>
    </location>
</feature>
<proteinExistence type="predicted"/>
<dbReference type="PANTHER" id="PTHR22933">
    <property type="entry name" value="FI18007P1-RELATED"/>
    <property type="match status" value="1"/>
</dbReference>
<feature type="compositionally biased region" description="Low complexity" evidence="1">
    <location>
        <begin position="168"/>
        <end position="178"/>
    </location>
</feature>
<feature type="signal peptide" evidence="2">
    <location>
        <begin position="1"/>
        <end position="19"/>
    </location>
</feature>
<feature type="region of interest" description="Disordered" evidence="1">
    <location>
        <begin position="588"/>
        <end position="667"/>
    </location>
</feature>
<feature type="compositionally biased region" description="Polar residues" evidence="1">
    <location>
        <begin position="296"/>
        <end position="310"/>
    </location>
</feature>
<feature type="compositionally biased region" description="Low complexity" evidence="1">
    <location>
        <begin position="691"/>
        <end position="705"/>
    </location>
</feature>
<dbReference type="GO" id="GO:0008061">
    <property type="term" value="F:chitin binding"/>
    <property type="evidence" value="ECO:0007669"/>
    <property type="project" value="InterPro"/>
</dbReference>
<evidence type="ECO:0000313" key="4">
    <source>
        <dbReference type="EMBL" id="KAK5645099.1"/>
    </source>
</evidence>
<feature type="compositionally biased region" description="Polar residues" evidence="1">
    <location>
        <begin position="542"/>
        <end position="558"/>
    </location>
</feature>
<feature type="compositionally biased region" description="Polar residues" evidence="1">
    <location>
        <begin position="641"/>
        <end position="662"/>
    </location>
</feature>
<protein>
    <recommendedName>
        <fullName evidence="3">Chitin-binding type-2 domain-containing protein</fullName>
    </recommendedName>
</protein>
<dbReference type="Pfam" id="PF01607">
    <property type="entry name" value="CBM_14"/>
    <property type="match status" value="1"/>
</dbReference>
<evidence type="ECO:0000256" key="1">
    <source>
        <dbReference type="SAM" id="MobiDB-lite"/>
    </source>
</evidence>
<sequence length="744" mass="85547">MIGVSVFIIIAVCAEWSSAQFLNHRPYPTYSLENMPDTGFSCRDKILGGYYADPETECQMFHVCVKVSGVGVQDFRFLCSNGTAFDQDHQICADWQDVDCDATTLYYSSDNFDLYRIGSGFESKAVKYGEDEEPFSLQRAETGDVRINREHQAQRINQQRENYNYRPTNNNHHQQNTNRNSYSNSNGEKDIFKSSSSSNFFNNRNAGKETEDDEYESGTNANQDNDQYQRRKLGGRKQNRRPNYENPTERPKSNGFSNNFAGSSYLPTSTTARSIPTVTENNQYNTRSRQRIRVSPQYNNADNFRQTTSKGYEDDGRYRGESYNNNGQYNRNSPTTQHAVSTPTPFRQSQYNSENSTPRYNFNPTTSSAPQAQSRSTENYPSAYNQPQQRYNNNQNTQRVTENYPATNLNKQENYPTASVQTQTQAKETESYRNTPQVQQYQKDQYETTKVKPYENYPSPYNPQTKKPTTPFKQTENYPTTYAPRQTKDFKNVPYTDQSSTFSPEPNPTHTQGSQQPTTYNKPSTHFTPPITHHQQQHDTGRTTQNTHSTSNQPTFNQQNFKQTPIYNSAPLQRQTLQYTQYTPTVPRITTPYHTSTTPAVPRRSNRFDETQYDDGSYNSKYDNEEEKRDEEFLKGAHSINIASSRNEYNQNNKNVPSTTQKPRPFSVTPTVFKATENLSTNTHKANINKSSSPPFTNNTRNTTPAKKVKDVSYDYAYYDTNVGGDHDYDIAVDIEKSDKSKKQ</sequence>
<evidence type="ECO:0000256" key="2">
    <source>
        <dbReference type="SAM" id="SignalP"/>
    </source>
</evidence>
<name>A0AAN7VF85_9COLE</name>
<dbReference type="AlphaFoldDB" id="A0AAN7VF85"/>
<feature type="region of interest" description="Disordered" evidence="1">
    <location>
        <begin position="160"/>
        <end position="558"/>
    </location>
</feature>
<feature type="compositionally biased region" description="Low complexity" evidence="1">
    <location>
        <begin position="253"/>
        <end position="264"/>
    </location>
</feature>
<feature type="compositionally biased region" description="Basic residues" evidence="1">
    <location>
        <begin position="230"/>
        <end position="240"/>
    </location>
</feature>
<feature type="compositionally biased region" description="Polar residues" evidence="1">
    <location>
        <begin position="400"/>
        <end position="443"/>
    </location>
</feature>
<keyword evidence="2" id="KW-0732">Signal</keyword>
<evidence type="ECO:0000259" key="3">
    <source>
        <dbReference type="PROSITE" id="PS50940"/>
    </source>
</evidence>
<dbReference type="SMART" id="SM00494">
    <property type="entry name" value="ChtBD2"/>
    <property type="match status" value="1"/>
</dbReference>
<feature type="compositionally biased region" description="Polar residues" evidence="1">
    <location>
        <begin position="217"/>
        <end position="226"/>
    </location>
</feature>
<feature type="compositionally biased region" description="Low complexity" evidence="1">
    <location>
        <begin position="463"/>
        <end position="475"/>
    </location>
</feature>
<gene>
    <name evidence="4" type="ORF">RI129_006399</name>
</gene>